<evidence type="ECO:0000256" key="3">
    <source>
        <dbReference type="ARBA" id="ARBA00004496"/>
    </source>
</evidence>
<evidence type="ECO:0000256" key="8">
    <source>
        <dbReference type="ARBA" id="ARBA00022490"/>
    </source>
</evidence>
<evidence type="ECO:0000256" key="15">
    <source>
        <dbReference type="ARBA" id="ARBA00063146"/>
    </source>
</evidence>
<dbReference type="GO" id="GO:0003725">
    <property type="term" value="F:double-stranded RNA binding"/>
    <property type="evidence" value="ECO:0007669"/>
    <property type="project" value="InterPro"/>
</dbReference>
<evidence type="ECO:0000256" key="9">
    <source>
        <dbReference type="ARBA" id="ARBA00022679"/>
    </source>
</evidence>
<dbReference type="FunCoup" id="R7UGX9">
    <property type="interactions" value="343"/>
</dbReference>
<evidence type="ECO:0000313" key="19">
    <source>
        <dbReference type="Proteomes" id="UP000014760"/>
    </source>
</evidence>
<proteinExistence type="inferred from homology"/>
<evidence type="ECO:0000256" key="1">
    <source>
        <dbReference type="ARBA" id="ARBA00004173"/>
    </source>
</evidence>
<reference evidence="19" key="1">
    <citation type="submission" date="2012-12" db="EMBL/GenBank/DDBJ databases">
        <authorList>
            <person name="Hellsten U."/>
            <person name="Grimwood J."/>
            <person name="Chapman J.A."/>
            <person name="Shapiro H."/>
            <person name="Aerts A."/>
            <person name="Otillar R.P."/>
            <person name="Terry A.Y."/>
            <person name="Boore J.L."/>
            <person name="Simakov O."/>
            <person name="Marletaz F."/>
            <person name="Cho S.-J."/>
            <person name="Edsinger-Gonzales E."/>
            <person name="Havlak P."/>
            <person name="Kuo D.-H."/>
            <person name="Larsson T."/>
            <person name="Lv J."/>
            <person name="Arendt D."/>
            <person name="Savage R."/>
            <person name="Osoegawa K."/>
            <person name="de Jong P."/>
            <person name="Lindberg D.R."/>
            <person name="Seaver E.C."/>
            <person name="Weisblat D.A."/>
            <person name="Putnam N.H."/>
            <person name="Grigoriev I.V."/>
            <person name="Rokhsar D.S."/>
        </authorList>
    </citation>
    <scope>NUCLEOTIDE SEQUENCE</scope>
    <source>
        <strain evidence="19">I ESC-2004</strain>
    </source>
</reference>
<dbReference type="GO" id="GO:0000049">
    <property type="term" value="F:tRNA binding"/>
    <property type="evidence" value="ECO:0007669"/>
    <property type="project" value="TreeGrafter"/>
</dbReference>
<organism evidence="17">
    <name type="scientific">Capitella teleta</name>
    <name type="common">Polychaete worm</name>
    <dbReference type="NCBI Taxonomy" id="283909"/>
    <lineage>
        <taxon>Eukaryota</taxon>
        <taxon>Metazoa</taxon>
        <taxon>Spiralia</taxon>
        <taxon>Lophotrochozoa</taxon>
        <taxon>Annelida</taxon>
        <taxon>Polychaeta</taxon>
        <taxon>Sedentaria</taxon>
        <taxon>Scolecida</taxon>
        <taxon>Capitellidae</taxon>
        <taxon>Capitella</taxon>
    </lineage>
</organism>
<feature type="domain" description="YrdC-like" evidence="16">
    <location>
        <begin position="42"/>
        <end position="230"/>
    </location>
</feature>
<dbReference type="EMBL" id="AMQN01008794">
    <property type="status" value="NOT_ANNOTATED_CDS"/>
    <property type="molecule type" value="Genomic_DNA"/>
</dbReference>
<evidence type="ECO:0000256" key="13">
    <source>
        <dbReference type="ARBA" id="ARBA00048366"/>
    </source>
</evidence>
<dbReference type="GO" id="GO:0005886">
    <property type="term" value="C:plasma membrane"/>
    <property type="evidence" value="ECO:0007669"/>
    <property type="project" value="UniProtKB-SubCell"/>
</dbReference>
<keyword evidence="19" id="KW-1185">Reference proteome</keyword>
<comment type="subunit">
    <text evidence="15">Interacts with RSC1A1.</text>
</comment>
<evidence type="ECO:0000313" key="18">
    <source>
        <dbReference type="EnsemblMetazoa" id="CapteP171446"/>
    </source>
</evidence>
<dbReference type="STRING" id="283909.R7UGX9"/>
<dbReference type="SUPFAM" id="SSF55821">
    <property type="entry name" value="YrdC/RibB"/>
    <property type="match status" value="1"/>
</dbReference>
<keyword evidence="12" id="KW-0472">Membrane</keyword>
<dbReference type="PANTHER" id="PTHR17490:SF10">
    <property type="entry name" value="THREONYLCARBAMOYL-AMP SYNTHASE"/>
    <property type="match status" value="1"/>
</dbReference>
<comment type="function">
    <text evidence="14">Cytoplasmic and mitochondrial threonylcarbamoyl-AMP synthase required for the formation of a threonylcarbamoyl group on adenosine at position 37 (t(6)A37) in tRNAs that read codons beginning with adenine. Catalyzes the conversion of L-threonine, HCO(3)(-)/CO(2) and ATP to give threonylcarbamoyl-AMP (TC-AMP) as the acyladenylate intermediate, with the release of diphosphate. Participates in t(6)A37 formation in cytoplasmic and mitochondrial tRNAs. May regulate the activity of some transporters.</text>
</comment>
<evidence type="ECO:0000256" key="11">
    <source>
        <dbReference type="ARBA" id="ARBA00023128"/>
    </source>
</evidence>
<evidence type="ECO:0000256" key="5">
    <source>
        <dbReference type="ARBA" id="ARBA00012584"/>
    </source>
</evidence>
<evidence type="ECO:0000256" key="2">
    <source>
        <dbReference type="ARBA" id="ARBA00004202"/>
    </source>
</evidence>
<dbReference type="GO" id="GO:0005739">
    <property type="term" value="C:mitochondrion"/>
    <property type="evidence" value="ECO:0007669"/>
    <property type="project" value="UniProtKB-SubCell"/>
</dbReference>
<evidence type="ECO:0000259" key="16">
    <source>
        <dbReference type="PROSITE" id="PS51163"/>
    </source>
</evidence>
<evidence type="ECO:0000256" key="14">
    <source>
        <dbReference type="ARBA" id="ARBA00058524"/>
    </source>
</evidence>
<dbReference type="EMBL" id="KB303969">
    <property type="protein sequence ID" value="ELU02517.1"/>
    <property type="molecule type" value="Genomic_DNA"/>
</dbReference>
<comment type="similarity">
    <text evidence="4">Belongs to the SUA5 family.</text>
</comment>
<keyword evidence="8" id="KW-0963">Cytoplasm</keyword>
<dbReference type="OMA" id="YALGCQI"/>
<dbReference type="FunFam" id="3.90.870.10:FF:000007">
    <property type="entry name" value="YrdC N6-threonylcarbamoyltransferase domain containing"/>
    <property type="match status" value="1"/>
</dbReference>
<dbReference type="InterPro" id="IPR050156">
    <property type="entry name" value="TC-AMP_synthase_SUA5"/>
</dbReference>
<name>R7UGX9_CAPTE</name>
<accession>R7UGX9</accession>
<gene>
    <name evidence="17" type="ORF">CAPTEDRAFT_171446</name>
</gene>
<evidence type="ECO:0000256" key="7">
    <source>
        <dbReference type="ARBA" id="ARBA00022475"/>
    </source>
</evidence>
<evidence type="ECO:0000313" key="17">
    <source>
        <dbReference type="EMBL" id="ELU02517.1"/>
    </source>
</evidence>
<reference evidence="18" key="3">
    <citation type="submission" date="2015-06" db="UniProtKB">
        <authorList>
            <consortium name="EnsemblMetazoa"/>
        </authorList>
    </citation>
    <scope>IDENTIFICATION</scope>
</reference>
<dbReference type="InterPro" id="IPR017945">
    <property type="entry name" value="DHBP_synth_RibB-like_a/b_dom"/>
</dbReference>
<keyword evidence="9" id="KW-0808">Transferase</keyword>
<dbReference type="HOGENOM" id="CLU_031397_5_1_1"/>
<dbReference type="EnsemblMetazoa" id="CapteT171446">
    <property type="protein sequence ID" value="CapteP171446"/>
    <property type="gene ID" value="CapteG171446"/>
</dbReference>
<keyword evidence="11" id="KW-0496">Mitochondrion</keyword>
<dbReference type="InterPro" id="IPR006070">
    <property type="entry name" value="Sua5-like_dom"/>
</dbReference>
<dbReference type="Pfam" id="PF01300">
    <property type="entry name" value="Sua5_yciO_yrdC"/>
    <property type="match status" value="1"/>
</dbReference>
<dbReference type="PROSITE" id="PS51163">
    <property type="entry name" value="YRDC"/>
    <property type="match status" value="1"/>
</dbReference>
<keyword evidence="10" id="KW-0809">Transit peptide</keyword>
<dbReference type="AlphaFoldDB" id="R7UGX9"/>
<sequence length="246" mass="26473">MNPLRLRCFTPKHLFEKTLSVYSSAAMSPHIDKIGKILTDSSSLICRACQALQEEGIIAVPTDTIYGIAGLAQSPNAVLSLYQTKGRASTNPMSICVADIEDIYKWGKVTISQSLLTQLLPGPVTVVFQRTPELNPQLNPGVPLVGIRIPNYNFVRNICRSAGGPLALTSANKSGGLSPLNIEEFRDLWSNLSVICDGGTLAMSEKDRLGSTVVDLSSKGHYRIIRSGSAEKETVGLLVENGLSKS</sequence>
<comment type="subcellular location">
    <subcellularLocation>
        <location evidence="2">Cell membrane</location>
        <topology evidence="2">Peripheral membrane protein</topology>
    </subcellularLocation>
    <subcellularLocation>
        <location evidence="3">Cytoplasm</location>
    </subcellularLocation>
    <subcellularLocation>
        <location evidence="1">Mitochondrion</location>
    </subcellularLocation>
</comment>
<dbReference type="GO" id="GO:0061710">
    <property type="term" value="F:L-threonylcarbamoyladenylate synthase"/>
    <property type="evidence" value="ECO:0007669"/>
    <property type="project" value="UniProtKB-EC"/>
</dbReference>
<dbReference type="EC" id="2.7.7.87" evidence="5"/>
<evidence type="ECO:0000256" key="4">
    <source>
        <dbReference type="ARBA" id="ARBA00007663"/>
    </source>
</evidence>
<reference evidence="17 19" key="2">
    <citation type="journal article" date="2013" name="Nature">
        <title>Insights into bilaterian evolution from three spiralian genomes.</title>
        <authorList>
            <person name="Simakov O."/>
            <person name="Marletaz F."/>
            <person name="Cho S.J."/>
            <person name="Edsinger-Gonzales E."/>
            <person name="Havlak P."/>
            <person name="Hellsten U."/>
            <person name="Kuo D.H."/>
            <person name="Larsson T."/>
            <person name="Lv J."/>
            <person name="Arendt D."/>
            <person name="Savage R."/>
            <person name="Osoegawa K."/>
            <person name="de Jong P."/>
            <person name="Grimwood J."/>
            <person name="Chapman J.A."/>
            <person name="Shapiro H."/>
            <person name="Aerts A."/>
            <person name="Otillar R.P."/>
            <person name="Terry A.Y."/>
            <person name="Boore J.L."/>
            <person name="Grigoriev I.V."/>
            <person name="Lindberg D.R."/>
            <person name="Seaver E.C."/>
            <person name="Weisblat D.A."/>
            <person name="Putnam N.H."/>
            <person name="Rokhsar D.S."/>
        </authorList>
    </citation>
    <scope>NUCLEOTIDE SEQUENCE</scope>
    <source>
        <strain evidence="17 19">I ESC-2004</strain>
    </source>
</reference>
<dbReference type="PANTHER" id="PTHR17490">
    <property type="entry name" value="SUA5"/>
    <property type="match status" value="1"/>
</dbReference>
<keyword evidence="7" id="KW-1003">Cell membrane</keyword>
<dbReference type="Proteomes" id="UP000014760">
    <property type="component" value="Unassembled WGS sequence"/>
</dbReference>
<evidence type="ECO:0000256" key="10">
    <source>
        <dbReference type="ARBA" id="ARBA00022946"/>
    </source>
</evidence>
<dbReference type="GO" id="GO:0006450">
    <property type="term" value="P:regulation of translational fidelity"/>
    <property type="evidence" value="ECO:0007669"/>
    <property type="project" value="TreeGrafter"/>
</dbReference>
<dbReference type="OrthoDB" id="3648309at2759"/>
<dbReference type="Gene3D" id="3.90.870.10">
    <property type="entry name" value="DHBP synthase"/>
    <property type="match status" value="1"/>
</dbReference>
<evidence type="ECO:0000256" key="6">
    <source>
        <dbReference type="ARBA" id="ARBA00015492"/>
    </source>
</evidence>
<protein>
    <recommendedName>
        <fullName evidence="6">Threonylcarbamoyl-AMP synthase</fullName>
        <ecNumber evidence="5">2.7.7.87</ecNumber>
    </recommendedName>
</protein>
<evidence type="ECO:0000256" key="12">
    <source>
        <dbReference type="ARBA" id="ARBA00023136"/>
    </source>
</evidence>
<comment type="catalytic activity">
    <reaction evidence="13">
        <text>L-threonine + hydrogencarbonate + ATP = L-threonylcarbamoyladenylate + diphosphate + H2O</text>
        <dbReference type="Rhea" id="RHEA:36407"/>
        <dbReference type="ChEBI" id="CHEBI:15377"/>
        <dbReference type="ChEBI" id="CHEBI:17544"/>
        <dbReference type="ChEBI" id="CHEBI:30616"/>
        <dbReference type="ChEBI" id="CHEBI:33019"/>
        <dbReference type="ChEBI" id="CHEBI:57926"/>
        <dbReference type="ChEBI" id="CHEBI:73682"/>
        <dbReference type="EC" id="2.7.7.87"/>
    </reaction>
</comment>